<accession>A0A8J2X302</accession>
<feature type="region of interest" description="Disordered" evidence="1">
    <location>
        <begin position="183"/>
        <end position="237"/>
    </location>
</feature>
<sequence length="341" mass="35618">MLKVALSTSSSGSSGEDDNADEQPRCPAPRWRLDPGDAGGLEASADLVLAALARGQKSTDSGAAAAARWTVAEVWAPAGLDPLVARVTPPASPLPPPAASLNFAAPPPPRRPRAPLELVVCRARDARRCVRHMRRDLHCCAGCVDDPLAAYVRKTFAAPVRDRDAVQVAAFASGKTLARAEHNWAARAASRPRAAPATPPSAPPSDGRVSPPRRVPGTPPVPTRPPRPPQPARTLEKRGAAAFAARLRWACALPLLNGRGDACGVLVLRFVGEDAPTSTTTARRAVEHLVAAAAAAADPPLFSRVVSVSDGFDESADDADGIIISDTAHETRPLWEALSGL</sequence>
<reference evidence="2" key="1">
    <citation type="submission" date="2021-11" db="EMBL/GenBank/DDBJ databases">
        <authorList>
            <consortium name="Genoscope - CEA"/>
            <person name="William W."/>
        </authorList>
    </citation>
    <scope>NUCLEOTIDE SEQUENCE</scope>
</reference>
<gene>
    <name evidence="2" type="ORF">PECAL_5P28800</name>
</gene>
<feature type="region of interest" description="Disordered" evidence="1">
    <location>
        <begin position="1"/>
        <end position="39"/>
    </location>
</feature>
<evidence type="ECO:0000313" key="3">
    <source>
        <dbReference type="Proteomes" id="UP000789595"/>
    </source>
</evidence>
<protein>
    <submittedName>
        <fullName evidence="2">Uncharacterized protein</fullName>
    </submittedName>
</protein>
<feature type="compositionally biased region" description="Low complexity" evidence="1">
    <location>
        <begin position="185"/>
        <end position="196"/>
    </location>
</feature>
<dbReference type="AlphaFoldDB" id="A0A8J2X302"/>
<feature type="compositionally biased region" description="Pro residues" evidence="1">
    <location>
        <begin position="213"/>
        <end position="231"/>
    </location>
</feature>
<comment type="caution">
    <text evidence="2">The sequence shown here is derived from an EMBL/GenBank/DDBJ whole genome shotgun (WGS) entry which is preliminary data.</text>
</comment>
<dbReference type="EMBL" id="CAKKNE010000005">
    <property type="protein sequence ID" value="CAH0378369.1"/>
    <property type="molecule type" value="Genomic_DNA"/>
</dbReference>
<proteinExistence type="predicted"/>
<organism evidence="2 3">
    <name type="scientific">Pelagomonas calceolata</name>
    <dbReference type="NCBI Taxonomy" id="35677"/>
    <lineage>
        <taxon>Eukaryota</taxon>
        <taxon>Sar</taxon>
        <taxon>Stramenopiles</taxon>
        <taxon>Ochrophyta</taxon>
        <taxon>Pelagophyceae</taxon>
        <taxon>Pelagomonadales</taxon>
        <taxon>Pelagomonadaceae</taxon>
        <taxon>Pelagomonas</taxon>
    </lineage>
</organism>
<keyword evidence="3" id="KW-1185">Reference proteome</keyword>
<evidence type="ECO:0000256" key="1">
    <source>
        <dbReference type="SAM" id="MobiDB-lite"/>
    </source>
</evidence>
<name>A0A8J2X302_9STRA</name>
<dbReference type="Proteomes" id="UP000789595">
    <property type="component" value="Unassembled WGS sequence"/>
</dbReference>
<evidence type="ECO:0000313" key="2">
    <source>
        <dbReference type="EMBL" id="CAH0378369.1"/>
    </source>
</evidence>